<keyword evidence="4" id="KW-0175">Coiled coil</keyword>
<evidence type="ECO:0000256" key="5">
    <source>
        <dbReference type="SAM" id="MobiDB-lite"/>
    </source>
</evidence>
<dbReference type="SUPFAM" id="SSF52047">
    <property type="entry name" value="RNI-like"/>
    <property type="match status" value="2"/>
</dbReference>
<evidence type="ECO:0008006" key="8">
    <source>
        <dbReference type="Google" id="ProtNLM"/>
    </source>
</evidence>
<dbReference type="EMBL" id="CAUJNA010003643">
    <property type="protein sequence ID" value="CAJ1406729.1"/>
    <property type="molecule type" value="Genomic_DNA"/>
</dbReference>
<feature type="coiled-coil region" evidence="4">
    <location>
        <begin position="5"/>
        <end position="60"/>
    </location>
</feature>
<dbReference type="Proteomes" id="UP001178507">
    <property type="component" value="Unassembled WGS sequence"/>
</dbReference>
<keyword evidence="1" id="KW-0343">GTPase activation</keyword>
<accession>A0AA36NHC7</accession>
<dbReference type="GO" id="GO:0005829">
    <property type="term" value="C:cytosol"/>
    <property type="evidence" value="ECO:0007669"/>
    <property type="project" value="TreeGrafter"/>
</dbReference>
<feature type="compositionally biased region" description="Basic and acidic residues" evidence="5">
    <location>
        <begin position="77"/>
        <end position="88"/>
    </location>
</feature>
<feature type="region of interest" description="Disordered" evidence="5">
    <location>
        <begin position="77"/>
        <end position="100"/>
    </location>
</feature>
<dbReference type="InterPro" id="IPR001611">
    <property type="entry name" value="Leu-rich_rpt"/>
</dbReference>
<dbReference type="InterPro" id="IPR032675">
    <property type="entry name" value="LRR_dom_sf"/>
</dbReference>
<keyword evidence="2" id="KW-0433">Leucine-rich repeat</keyword>
<dbReference type="Pfam" id="PF13516">
    <property type="entry name" value="LRR_6"/>
    <property type="match status" value="10"/>
</dbReference>
<proteinExistence type="predicted"/>
<dbReference type="PANTHER" id="PTHR24113:SF12">
    <property type="entry name" value="RAN GTPASE-ACTIVATING PROTEIN 1"/>
    <property type="match status" value="1"/>
</dbReference>
<protein>
    <recommendedName>
        <fullName evidence="8">NLRC3</fullName>
    </recommendedName>
</protein>
<dbReference type="GO" id="GO:0048471">
    <property type="term" value="C:perinuclear region of cytoplasm"/>
    <property type="evidence" value="ECO:0007669"/>
    <property type="project" value="TreeGrafter"/>
</dbReference>
<sequence length="1094" mass="118977">VLGNLGVSEQMASQVEQELEQVRADKERLAQEKEQETQLRQEAELAHRLVLRDLQQLKEDQLRLPADKDAEKAKLEEALKTENPDARSAHPAASALEESGKSQMSFEDFLDLLSPPEAAADDPLQAKASLRRQRLLGHVGHLLCPGEPSPSVYQVANVLAQRFVSPSQVSIEKAEYGYENPVDMANFLNAADIRLVRGAFLKKLHKLGQAMPRRQEAQQAYAGSATALVTPEEVTEWAEKAVGQGLQEAGRIVSVSHVWETREHPDPHCYQLGLLACHLQDTDWVFYDYMSLFQYFRNDVDQERSFRLGMDNMHLLYSHEGTTTARLEELTPDKSRKSDTDTVSVFSAKLARVVPVPVGELTHNATPYQCRGWCVAEREWSATRSTSNASGHLTEAGWAQEEGNQAPTPPDMFRDRITKTGENELKFTHRGDVAPVLALQEKVYHDKAKSHKTLTMGQLNREQFLTLLVALKNYPQLERLELKNCDIEVAALCEAIETSPITAVQLEGIGASKAVEAVKGLMHLEKLRVIAANACGLADAEAAILAEELKRWMRGKLELHLNNNSLGKKGLLDLAEAICSVKDVNCRAVGNPIDATELDPESEALLIQAFDASLWLDAELQKKIGPRATRAITQACYLGKLELDLGKKNLGPDGARGLADGLQGLAQLQQLSLNLRENKIGSDGARALAESLRGLAQLQQLTLDLRKNEIGLDGLRSLVEGLRGLVQLQQLTLDLECNEIGPDGARGLADGLQGLAQLQQLTLNLWGNKIGPDGARGLADGLQGLAQLQQLTLNLWNNKIGPDGARGLADGLQGLAQLQQLTLNLWGNNIGPDGARGLAEGLRGLVQLQQLKLSLEFNKIGPDGARGLAEGLRGLVQLQQLTLSLGDNKIGSDGARGLAEGLRGLVQLQQLTLSLGDTDIGPDGARGLADGLQGLAQLQQLTLSLGDNDIGSAGARGLAEGLRGLVQLQQLTLDLQLNDIGPDGARNLADGLQGLAQLQQLTLDLRLNKIGPDGARGLAEGLRGLVQLQQLEVDLRFNEIGPDGARGLAEGLRGLVQLQQLEVDLRFNEIGREDEEELRALLNALPAPKKRIEL</sequence>
<reference evidence="6" key="1">
    <citation type="submission" date="2023-08" db="EMBL/GenBank/DDBJ databases">
        <authorList>
            <person name="Chen Y."/>
            <person name="Shah S."/>
            <person name="Dougan E. K."/>
            <person name="Thang M."/>
            <person name="Chan C."/>
        </authorList>
    </citation>
    <scope>NUCLEOTIDE SEQUENCE</scope>
</reference>
<evidence type="ECO:0000256" key="1">
    <source>
        <dbReference type="ARBA" id="ARBA00022468"/>
    </source>
</evidence>
<comment type="caution">
    <text evidence="6">The sequence shown here is derived from an EMBL/GenBank/DDBJ whole genome shotgun (WGS) entry which is preliminary data.</text>
</comment>
<dbReference type="PANTHER" id="PTHR24113">
    <property type="entry name" value="RAN GTPASE-ACTIVATING PROTEIN 1"/>
    <property type="match status" value="1"/>
</dbReference>
<organism evidence="6 7">
    <name type="scientific">Effrenium voratum</name>
    <dbReference type="NCBI Taxonomy" id="2562239"/>
    <lineage>
        <taxon>Eukaryota</taxon>
        <taxon>Sar</taxon>
        <taxon>Alveolata</taxon>
        <taxon>Dinophyceae</taxon>
        <taxon>Suessiales</taxon>
        <taxon>Symbiodiniaceae</taxon>
        <taxon>Effrenium</taxon>
    </lineage>
</organism>
<dbReference type="AlphaFoldDB" id="A0AA36NHC7"/>
<gene>
    <name evidence="6" type="ORF">EVOR1521_LOCUS28616</name>
</gene>
<evidence type="ECO:0000256" key="4">
    <source>
        <dbReference type="SAM" id="Coils"/>
    </source>
</evidence>
<evidence type="ECO:0000256" key="3">
    <source>
        <dbReference type="ARBA" id="ARBA00022737"/>
    </source>
</evidence>
<dbReference type="GO" id="GO:0006913">
    <property type="term" value="P:nucleocytoplasmic transport"/>
    <property type="evidence" value="ECO:0007669"/>
    <property type="project" value="TreeGrafter"/>
</dbReference>
<dbReference type="SMART" id="SM00368">
    <property type="entry name" value="LRR_RI"/>
    <property type="match status" value="16"/>
</dbReference>
<dbReference type="InterPro" id="IPR027038">
    <property type="entry name" value="RanGap"/>
</dbReference>
<dbReference type="Gene3D" id="3.80.10.10">
    <property type="entry name" value="Ribonuclease Inhibitor"/>
    <property type="match status" value="6"/>
</dbReference>
<dbReference type="GO" id="GO:0005634">
    <property type="term" value="C:nucleus"/>
    <property type="evidence" value="ECO:0007669"/>
    <property type="project" value="TreeGrafter"/>
</dbReference>
<feature type="non-terminal residue" evidence="6">
    <location>
        <position position="1094"/>
    </location>
</feature>
<evidence type="ECO:0000256" key="2">
    <source>
        <dbReference type="ARBA" id="ARBA00022614"/>
    </source>
</evidence>
<dbReference type="GO" id="GO:0031267">
    <property type="term" value="F:small GTPase binding"/>
    <property type="evidence" value="ECO:0007669"/>
    <property type="project" value="TreeGrafter"/>
</dbReference>
<dbReference type="GO" id="GO:0005096">
    <property type="term" value="F:GTPase activator activity"/>
    <property type="evidence" value="ECO:0007669"/>
    <property type="project" value="UniProtKB-KW"/>
</dbReference>
<keyword evidence="3" id="KW-0677">Repeat</keyword>
<evidence type="ECO:0000313" key="6">
    <source>
        <dbReference type="EMBL" id="CAJ1406729.1"/>
    </source>
</evidence>
<name>A0AA36NHC7_9DINO</name>
<evidence type="ECO:0000313" key="7">
    <source>
        <dbReference type="Proteomes" id="UP001178507"/>
    </source>
</evidence>
<keyword evidence="7" id="KW-1185">Reference proteome</keyword>
<feature type="region of interest" description="Disordered" evidence="5">
    <location>
        <begin position="387"/>
        <end position="411"/>
    </location>
</feature>